<dbReference type="AlphaFoldDB" id="A0A3E0EJE1"/>
<sequence length="296" mass="35135">MSSKKLVIWPKQKYIGILNKKARLKNSTLYKRIRYLFSSLEIRSRVFFITYVYAKFSKTVKKQLLDFKTIPIIIVNYNQLETLKLLIDYLLDNNYKNLHIIDNNSNYPPLLSYYKIISNDVNVIFHDNNDGHMVFWEKNVFFKKFSNGYYVVTDPDVLPIADCPNDFLKVFLDLLIKSKTRYKVGFSLKIDDIPDYNPVKKKVLNWESRFWKTKTSEGHFLANIDTTFALYRPKLKTKKFFYMGLRTKSPYTAKHFGWYIDPDNLTSEQEFYNRSANSSSSWKLNEDGNLSSTFYK</sequence>
<reference evidence="1 2" key="1">
    <citation type="submission" date="2018-08" db="EMBL/GenBank/DDBJ databases">
        <title>Genomic Encyclopedia of Archaeal and Bacterial Type Strains, Phase II (KMG-II): from individual species to whole genera.</title>
        <authorList>
            <person name="Goeker M."/>
        </authorList>
    </citation>
    <scope>NUCLEOTIDE SEQUENCE [LARGE SCALE GENOMIC DNA]</scope>
    <source>
        <strain evidence="1 2">DSM 100880</strain>
    </source>
</reference>
<gene>
    <name evidence="1" type="ORF">C8P67_107202</name>
</gene>
<comment type="caution">
    <text evidence="1">The sequence shown here is derived from an EMBL/GenBank/DDBJ whole genome shotgun (WGS) entry which is preliminary data.</text>
</comment>
<dbReference type="Proteomes" id="UP000257136">
    <property type="component" value="Unassembled WGS sequence"/>
</dbReference>
<accession>A0A3E0EJE1</accession>
<evidence type="ECO:0000313" key="1">
    <source>
        <dbReference type="EMBL" id="REG98275.1"/>
    </source>
</evidence>
<dbReference type="InterPro" id="IPR029044">
    <property type="entry name" value="Nucleotide-diphossugar_trans"/>
</dbReference>
<evidence type="ECO:0008006" key="3">
    <source>
        <dbReference type="Google" id="ProtNLM"/>
    </source>
</evidence>
<proteinExistence type="predicted"/>
<keyword evidence="2" id="KW-1185">Reference proteome</keyword>
<organism evidence="1 2">
    <name type="scientific">Flavobacterium aquicola</name>
    <dbReference type="NCBI Taxonomy" id="1682742"/>
    <lineage>
        <taxon>Bacteria</taxon>
        <taxon>Pseudomonadati</taxon>
        <taxon>Bacteroidota</taxon>
        <taxon>Flavobacteriia</taxon>
        <taxon>Flavobacteriales</taxon>
        <taxon>Flavobacteriaceae</taxon>
        <taxon>Flavobacterium</taxon>
    </lineage>
</organism>
<evidence type="ECO:0000313" key="2">
    <source>
        <dbReference type="Proteomes" id="UP000257136"/>
    </source>
</evidence>
<dbReference type="Gene3D" id="3.90.550.10">
    <property type="entry name" value="Spore Coat Polysaccharide Biosynthesis Protein SpsA, Chain A"/>
    <property type="match status" value="1"/>
</dbReference>
<dbReference type="EMBL" id="QUNI01000007">
    <property type="protein sequence ID" value="REG98275.1"/>
    <property type="molecule type" value="Genomic_DNA"/>
</dbReference>
<dbReference type="SUPFAM" id="SSF53448">
    <property type="entry name" value="Nucleotide-diphospho-sugar transferases"/>
    <property type="match status" value="1"/>
</dbReference>
<protein>
    <recommendedName>
        <fullName evidence="3">Glycosyl transferase family 2</fullName>
    </recommendedName>
</protein>
<name>A0A3E0EJE1_9FLAO</name>